<evidence type="ECO:0000313" key="2">
    <source>
        <dbReference type="EMBL" id="CAB4142432.1"/>
    </source>
</evidence>
<reference evidence="2" key="1">
    <citation type="submission" date="2020-04" db="EMBL/GenBank/DDBJ databases">
        <authorList>
            <person name="Chiriac C."/>
            <person name="Salcher M."/>
            <person name="Ghai R."/>
            <person name="Kavagutti S V."/>
        </authorList>
    </citation>
    <scope>NUCLEOTIDE SEQUENCE</scope>
</reference>
<dbReference type="EMBL" id="LR796422">
    <property type="protein sequence ID" value="CAB4142432.1"/>
    <property type="molecule type" value="Genomic_DNA"/>
</dbReference>
<accession>A0A6J5M8D7</accession>
<protein>
    <submittedName>
        <fullName evidence="2">Uncharacterized protein</fullName>
    </submittedName>
</protein>
<name>A0A6J5M8D7_9CAUD</name>
<proteinExistence type="predicted"/>
<feature type="region of interest" description="Disordered" evidence="1">
    <location>
        <begin position="41"/>
        <end position="94"/>
    </location>
</feature>
<organism evidence="2">
    <name type="scientific">uncultured Caudovirales phage</name>
    <dbReference type="NCBI Taxonomy" id="2100421"/>
    <lineage>
        <taxon>Viruses</taxon>
        <taxon>Duplodnaviria</taxon>
        <taxon>Heunggongvirae</taxon>
        <taxon>Uroviricota</taxon>
        <taxon>Caudoviricetes</taxon>
        <taxon>Peduoviridae</taxon>
        <taxon>Maltschvirus</taxon>
        <taxon>Maltschvirus maltsch</taxon>
    </lineage>
</organism>
<evidence type="ECO:0000256" key="1">
    <source>
        <dbReference type="SAM" id="MobiDB-lite"/>
    </source>
</evidence>
<feature type="compositionally biased region" description="Acidic residues" evidence="1">
    <location>
        <begin position="62"/>
        <end position="75"/>
    </location>
</feature>
<sequence length="94" mass="10433">MLVQALQDSCGPNGTFYRESFYEVDPTTTFVKSGLERGLFRDMSPTHKAPLTPLPPENTNDSTDDSAVETIEVDLDNPVVDETPIVAPPPRRRK</sequence>
<gene>
    <name evidence="2" type="ORF">UFOVP448_8</name>
</gene>